<dbReference type="GO" id="GO:0003887">
    <property type="term" value="F:DNA-directed DNA polymerase activity"/>
    <property type="evidence" value="ECO:0007669"/>
    <property type="project" value="InterPro"/>
</dbReference>
<dbReference type="SUPFAM" id="SSF55979">
    <property type="entry name" value="DNA clamp"/>
    <property type="match status" value="1"/>
</dbReference>
<name>A0A1G7TIG9_9HYPH</name>
<gene>
    <name evidence="2" type="ORF">SAMN04487974_102150</name>
</gene>
<dbReference type="Pfam" id="PF02767">
    <property type="entry name" value="DNA_pol3_beta_2"/>
    <property type="match status" value="1"/>
</dbReference>
<dbReference type="GO" id="GO:0006260">
    <property type="term" value="P:DNA replication"/>
    <property type="evidence" value="ECO:0007669"/>
    <property type="project" value="InterPro"/>
</dbReference>
<protein>
    <submittedName>
        <fullName evidence="2">DNA polymerase III beta subunit, central domain</fullName>
    </submittedName>
</protein>
<dbReference type="RefSeq" id="WP_090592688.1">
    <property type="nucleotide sequence ID" value="NZ_FNCS01000002.1"/>
</dbReference>
<dbReference type="OrthoDB" id="8265472at2"/>
<feature type="domain" description="DNA polymerase III beta sliding clamp central" evidence="1">
    <location>
        <begin position="20"/>
        <end position="59"/>
    </location>
</feature>
<dbReference type="InterPro" id="IPR046938">
    <property type="entry name" value="DNA_clamp_sf"/>
</dbReference>
<evidence type="ECO:0000313" key="2">
    <source>
        <dbReference type="EMBL" id="SDG35123.1"/>
    </source>
</evidence>
<organism evidence="2 3">
    <name type="scientific">Pelagibacterium luteolum</name>
    <dbReference type="NCBI Taxonomy" id="440168"/>
    <lineage>
        <taxon>Bacteria</taxon>
        <taxon>Pseudomonadati</taxon>
        <taxon>Pseudomonadota</taxon>
        <taxon>Alphaproteobacteria</taxon>
        <taxon>Hyphomicrobiales</taxon>
        <taxon>Devosiaceae</taxon>
        <taxon>Pelagibacterium</taxon>
    </lineage>
</organism>
<evidence type="ECO:0000259" key="1">
    <source>
        <dbReference type="Pfam" id="PF02767"/>
    </source>
</evidence>
<dbReference type="Gene3D" id="3.10.150.10">
    <property type="entry name" value="DNA Polymerase III, subunit A, domain 2"/>
    <property type="match status" value="1"/>
</dbReference>
<dbReference type="STRING" id="440168.SAMN04487974_102150"/>
<dbReference type="AlphaFoldDB" id="A0A1G7TIG9"/>
<reference evidence="2 3" key="1">
    <citation type="submission" date="2016-10" db="EMBL/GenBank/DDBJ databases">
        <authorList>
            <person name="de Groot N.N."/>
        </authorList>
    </citation>
    <scope>NUCLEOTIDE SEQUENCE [LARGE SCALE GENOMIC DNA]</scope>
    <source>
        <strain evidence="2 3">CGMCC 1.10267</strain>
    </source>
</reference>
<dbReference type="InterPro" id="IPR022637">
    <property type="entry name" value="DNA_polIII_beta_cen"/>
</dbReference>
<sequence>MTDHHVSFDVDATLFAAAALFQSTEETRYYLNGVHIEPHPDGGVFLVATDGHRMLVCHDKSGTIAGETAICQLGKDQLKACKQGRNDTAPRRVSAAGPKDPATVVSDGAPVAVMPRWRIEGGYPDWRRAMSRANSLGSHEAFDASFFSSFAAVGKMLGHDTKILIEAGGDHGPALIRFPFTDHVVGLLTPCRWKSETGFPDFLGFHPTVPVAEEEQAA</sequence>
<proteinExistence type="predicted"/>
<dbReference type="GO" id="GO:0008408">
    <property type="term" value="F:3'-5' exonuclease activity"/>
    <property type="evidence" value="ECO:0007669"/>
    <property type="project" value="InterPro"/>
</dbReference>
<evidence type="ECO:0000313" key="3">
    <source>
        <dbReference type="Proteomes" id="UP000199495"/>
    </source>
</evidence>
<dbReference type="Proteomes" id="UP000199495">
    <property type="component" value="Unassembled WGS sequence"/>
</dbReference>
<accession>A0A1G7TIG9</accession>
<dbReference type="EMBL" id="FNCS01000002">
    <property type="protein sequence ID" value="SDG35123.1"/>
    <property type="molecule type" value="Genomic_DNA"/>
</dbReference>
<dbReference type="GO" id="GO:0009360">
    <property type="term" value="C:DNA polymerase III complex"/>
    <property type="evidence" value="ECO:0007669"/>
    <property type="project" value="InterPro"/>
</dbReference>
<keyword evidence="3" id="KW-1185">Reference proteome</keyword>